<comment type="caution">
    <text evidence="3">The sequence shown here is derived from an EMBL/GenBank/DDBJ whole genome shotgun (WGS) entry which is preliminary data.</text>
</comment>
<keyword evidence="2" id="KW-0732">Signal</keyword>
<gene>
    <name evidence="3" type="ORF">CesoFtcFv8_004446</name>
</gene>
<feature type="compositionally biased region" description="Basic and acidic residues" evidence="1">
    <location>
        <begin position="127"/>
        <end position="138"/>
    </location>
</feature>
<organism evidence="3 4">
    <name type="scientific">Champsocephalus esox</name>
    <name type="common">pike icefish</name>
    <dbReference type="NCBI Taxonomy" id="159716"/>
    <lineage>
        <taxon>Eukaryota</taxon>
        <taxon>Metazoa</taxon>
        <taxon>Chordata</taxon>
        <taxon>Craniata</taxon>
        <taxon>Vertebrata</taxon>
        <taxon>Euteleostomi</taxon>
        <taxon>Actinopterygii</taxon>
        <taxon>Neopterygii</taxon>
        <taxon>Teleostei</taxon>
        <taxon>Neoteleostei</taxon>
        <taxon>Acanthomorphata</taxon>
        <taxon>Eupercaria</taxon>
        <taxon>Perciformes</taxon>
        <taxon>Notothenioidei</taxon>
        <taxon>Channichthyidae</taxon>
        <taxon>Champsocephalus</taxon>
    </lineage>
</organism>
<feature type="signal peptide" evidence="2">
    <location>
        <begin position="1"/>
        <end position="33"/>
    </location>
</feature>
<dbReference type="EMBL" id="JAULUE010002048">
    <property type="protein sequence ID" value="KAK5910626.1"/>
    <property type="molecule type" value="Genomic_DNA"/>
</dbReference>
<name>A0AAN8HCJ3_9TELE</name>
<evidence type="ECO:0000256" key="1">
    <source>
        <dbReference type="SAM" id="MobiDB-lite"/>
    </source>
</evidence>
<reference evidence="3 4" key="1">
    <citation type="journal article" date="2023" name="Mol. Biol. Evol.">
        <title>Genomics of Secondarily Temperate Adaptation in the Only Non-Antarctic Icefish.</title>
        <authorList>
            <person name="Rivera-Colon A.G."/>
            <person name="Rayamajhi N."/>
            <person name="Minhas B.F."/>
            <person name="Madrigal G."/>
            <person name="Bilyk K.T."/>
            <person name="Yoon V."/>
            <person name="Hune M."/>
            <person name="Gregory S."/>
            <person name="Cheng C.H.C."/>
            <person name="Catchen J.M."/>
        </authorList>
    </citation>
    <scope>NUCLEOTIDE SEQUENCE [LARGE SCALE GENOMIC DNA]</scope>
    <source>
        <strain evidence="3">JC2023a</strain>
    </source>
</reference>
<sequence>MVVPMLADSRLHLLPPLFVAYLFLSLCVRNVKSPNSAGYRCFGGTITVGSNGTVELSPYPAPPSTRGKLVYNLLLPPNLESKPEEKASRRGRRDGGEGEPEGKGRRRGRRDGGEGEPEGKARRRGRRDGGEGETEGKASRRGGKVHCAPSPLQLAPG</sequence>
<dbReference type="AlphaFoldDB" id="A0AAN8HCJ3"/>
<dbReference type="Proteomes" id="UP001335648">
    <property type="component" value="Unassembled WGS sequence"/>
</dbReference>
<proteinExistence type="predicted"/>
<feature type="compositionally biased region" description="Basic and acidic residues" evidence="1">
    <location>
        <begin position="81"/>
        <end position="103"/>
    </location>
</feature>
<evidence type="ECO:0000313" key="4">
    <source>
        <dbReference type="Proteomes" id="UP001335648"/>
    </source>
</evidence>
<feature type="region of interest" description="Disordered" evidence="1">
    <location>
        <begin position="75"/>
        <end position="157"/>
    </location>
</feature>
<feature type="chain" id="PRO_5042813509" evidence="2">
    <location>
        <begin position="34"/>
        <end position="157"/>
    </location>
</feature>
<evidence type="ECO:0000313" key="3">
    <source>
        <dbReference type="EMBL" id="KAK5910626.1"/>
    </source>
</evidence>
<protein>
    <submittedName>
        <fullName evidence="3">Uncharacterized protein</fullName>
    </submittedName>
</protein>
<keyword evidence="4" id="KW-1185">Reference proteome</keyword>
<feature type="compositionally biased region" description="Basic and acidic residues" evidence="1">
    <location>
        <begin position="110"/>
        <end position="120"/>
    </location>
</feature>
<accession>A0AAN8HCJ3</accession>
<evidence type="ECO:0000256" key="2">
    <source>
        <dbReference type="SAM" id="SignalP"/>
    </source>
</evidence>